<keyword evidence="1" id="KW-0812">Transmembrane</keyword>
<proteinExistence type="predicted"/>
<evidence type="ECO:0000256" key="1">
    <source>
        <dbReference type="SAM" id="Phobius"/>
    </source>
</evidence>
<gene>
    <name evidence="2" type="ORF">H3V42_00095</name>
</gene>
<dbReference type="EMBL" id="CP060122">
    <property type="protein sequence ID" value="QNG46126.1"/>
    <property type="molecule type" value="Genomic_DNA"/>
</dbReference>
<organism evidence="2 3">
    <name type="scientific">Sphingobium yanoikuyae</name>
    <name type="common">Sphingomonas yanoikuyae</name>
    <dbReference type="NCBI Taxonomy" id="13690"/>
    <lineage>
        <taxon>Bacteria</taxon>
        <taxon>Pseudomonadati</taxon>
        <taxon>Pseudomonadota</taxon>
        <taxon>Alphaproteobacteria</taxon>
        <taxon>Sphingomonadales</taxon>
        <taxon>Sphingomonadaceae</taxon>
        <taxon>Sphingobium</taxon>
    </lineage>
</organism>
<keyword evidence="1" id="KW-0472">Membrane</keyword>
<feature type="transmembrane region" description="Helical" evidence="1">
    <location>
        <begin position="9"/>
        <end position="25"/>
    </location>
</feature>
<accession>A0A9X7U9D7</accession>
<reference evidence="2 3" key="1">
    <citation type="submission" date="2020-07" db="EMBL/GenBank/DDBJ databases">
        <title>Whole genome sequence of Sphingobium yanoikuyae A3.</title>
        <authorList>
            <person name="Han S.-S."/>
        </authorList>
    </citation>
    <scope>NUCLEOTIDE SEQUENCE [LARGE SCALE GENOMIC DNA]</scope>
    <source>
        <strain evidence="2 3">A3</strain>
    </source>
</reference>
<feature type="transmembrane region" description="Helical" evidence="1">
    <location>
        <begin position="31"/>
        <end position="48"/>
    </location>
</feature>
<protein>
    <submittedName>
        <fullName evidence="2">Uncharacterized protein</fullName>
    </submittedName>
</protein>
<dbReference type="AlphaFoldDB" id="A0A9X7U9D7"/>
<dbReference type="Proteomes" id="UP000515377">
    <property type="component" value="Chromosome"/>
</dbReference>
<name>A0A9X7U9D7_SPHYA</name>
<sequence length="118" mass="13029">MRRVIVNRQFWLLCLGAVAINLILMYGPDTYHSIALVAWTGLAIWASIRLRRAFKATGEVAMHGILIGIVLVISTLESSKFLLLNGYGSFDNVEYANLHSNRHALGICWGSHGPTSCD</sequence>
<feature type="transmembrane region" description="Helical" evidence="1">
    <location>
        <begin position="60"/>
        <end position="76"/>
    </location>
</feature>
<evidence type="ECO:0000313" key="2">
    <source>
        <dbReference type="EMBL" id="QNG46126.1"/>
    </source>
</evidence>
<keyword evidence="1" id="KW-1133">Transmembrane helix</keyword>
<evidence type="ECO:0000313" key="3">
    <source>
        <dbReference type="Proteomes" id="UP000515377"/>
    </source>
</evidence>